<organism evidence="7 8">
    <name type="scientific">Dentiscutata erythropus</name>
    <dbReference type="NCBI Taxonomy" id="1348616"/>
    <lineage>
        <taxon>Eukaryota</taxon>
        <taxon>Fungi</taxon>
        <taxon>Fungi incertae sedis</taxon>
        <taxon>Mucoromycota</taxon>
        <taxon>Glomeromycotina</taxon>
        <taxon>Glomeromycetes</taxon>
        <taxon>Diversisporales</taxon>
        <taxon>Gigasporaceae</taxon>
        <taxon>Dentiscutata</taxon>
    </lineage>
</organism>
<keyword evidence="2 5" id="KW-0472">Membrane</keyword>
<keyword evidence="3 5" id="KW-0653">Protein transport</keyword>
<sequence length="124" mass="14058">MSSGYRSTKPGNPEFDEASQKELAKFLEGENAKMRLQQSIHTFTDLCWDKCITKISNKIDRGEETCLPIHSQKIGGDTKSVNRYSGACNAKILERLEIKHESLYTFPYAVHFTITIKQCLNGIN</sequence>
<dbReference type="InterPro" id="IPR004217">
    <property type="entry name" value="Tim10-like"/>
</dbReference>
<dbReference type="SUPFAM" id="SSF144122">
    <property type="entry name" value="Tim10-like"/>
    <property type="match status" value="1"/>
</dbReference>
<dbReference type="GO" id="GO:0015031">
    <property type="term" value="P:protein transport"/>
    <property type="evidence" value="ECO:0007669"/>
    <property type="project" value="UniProtKB-KW"/>
</dbReference>
<protein>
    <recommendedName>
        <fullName evidence="5">Mitochondrial import inner membrane translocase subunit</fullName>
    </recommendedName>
</protein>
<proteinExistence type="inferred from homology"/>
<feature type="domain" description="Tim10-like" evidence="6">
    <location>
        <begin position="25"/>
        <end position="67"/>
    </location>
</feature>
<evidence type="ECO:0000256" key="1">
    <source>
        <dbReference type="ARBA" id="ARBA00006720"/>
    </source>
</evidence>
<keyword evidence="4 5" id="KW-0811">Translocation</keyword>
<dbReference type="OrthoDB" id="344165at2759"/>
<keyword evidence="5" id="KW-0496">Mitochondrion</keyword>
<evidence type="ECO:0000313" key="7">
    <source>
        <dbReference type="EMBL" id="CAG8590921.1"/>
    </source>
</evidence>
<comment type="subcellular location">
    <subcellularLocation>
        <location evidence="5">Mitochondrion inner membrane</location>
        <topology evidence="5">Peripheral membrane protein</topology>
        <orientation evidence="5">Intermembrane side</orientation>
    </subcellularLocation>
</comment>
<accession>A0A9N9C9B5</accession>
<evidence type="ECO:0000256" key="5">
    <source>
        <dbReference type="RuleBase" id="RU367043"/>
    </source>
</evidence>
<keyword evidence="8" id="KW-1185">Reference proteome</keyword>
<keyword evidence="5" id="KW-0143">Chaperone</keyword>
<dbReference type="AlphaFoldDB" id="A0A9N9C9B5"/>
<dbReference type="EMBL" id="CAJVPY010003405">
    <property type="protein sequence ID" value="CAG8590921.1"/>
    <property type="molecule type" value="Genomic_DNA"/>
</dbReference>
<comment type="domain">
    <text evidence="5">The twin CX3C motif contains 4 conserved Cys residues that form 2 disulfide bonds in the mitochondrial intermembrane space.</text>
</comment>
<dbReference type="Proteomes" id="UP000789405">
    <property type="component" value="Unassembled WGS sequence"/>
</dbReference>
<reference evidence="7" key="1">
    <citation type="submission" date="2021-06" db="EMBL/GenBank/DDBJ databases">
        <authorList>
            <person name="Kallberg Y."/>
            <person name="Tangrot J."/>
            <person name="Rosling A."/>
        </authorList>
    </citation>
    <scope>NUCLEOTIDE SEQUENCE</scope>
    <source>
        <strain evidence="7">MA453B</strain>
    </source>
</reference>
<evidence type="ECO:0000256" key="2">
    <source>
        <dbReference type="ARBA" id="ARBA00022792"/>
    </source>
</evidence>
<evidence type="ECO:0000259" key="6">
    <source>
        <dbReference type="Pfam" id="PF02953"/>
    </source>
</evidence>
<name>A0A9N9C9B5_9GLOM</name>
<gene>
    <name evidence="7" type="ORF">DERYTH_LOCUS7158</name>
</gene>
<comment type="function">
    <text evidence="5">Mitochondrial intermembrane chaperone that participates in the import and insertion of some multi-pass transmembrane proteins into the mitochondrial inner membrane. Also required for the transfer of beta-barrel precursors from the TOM complex to the sorting and assembly machinery (SAM complex) of the outer membrane. Acts as a chaperone-like protein that protects the hydrophobic precursors from aggregation and guide them through the mitochondrial intermembrane space.</text>
</comment>
<comment type="caution">
    <text evidence="7">The sequence shown here is derived from an EMBL/GenBank/DDBJ whole genome shotgun (WGS) entry which is preliminary data.</text>
</comment>
<keyword evidence="2 5" id="KW-0999">Mitochondrion inner membrane</keyword>
<keyword evidence="5" id="KW-0813">Transport</keyword>
<evidence type="ECO:0000256" key="3">
    <source>
        <dbReference type="ARBA" id="ARBA00022927"/>
    </source>
</evidence>
<evidence type="ECO:0000313" key="8">
    <source>
        <dbReference type="Proteomes" id="UP000789405"/>
    </source>
</evidence>
<comment type="similarity">
    <text evidence="1 5">Belongs to the small Tim family.</text>
</comment>
<dbReference type="InterPro" id="IPR035427">
    <property type="entry name" value="Tim10-like_dom_sf"/>
</dbReference>
<dbReference type="GO" id="GO:0005743">
    <property type="term" value="C:mitochondrial inner membrane"/>
    <property type="evidence" value="ECO:0007669"/>
    <property type="project" value="UniProtKB-SubCell"/>
</dbReference>
<comment type="subunit">
    <text evidence="5">Heterohexamer.</text>
</comment>
<dbReference type="Pfam" id="PF02953">
    <property type="entry name" value="zf-Tim10_DDP"/>
    <property type="match status" value="1"/>
</dbReference>
<evidence type="ECO:0000256" key="4">
    <source>
        <dbReference type="ARBA" id="ARBA00023010"/>
    </source>
</evidence>
<dbReference type="Gene3D" id="1.10.287.810">
    <property type="entry name" value="Mitochondrial import inner membrane translocase subunit tim13 like domains"/>
    <property type="match status" value="1"/>
</dbReference>
<keyword evidence="5" id="KW-1015">Disulfide bond</keyword>